<proteinExistence type="predicted"/>
<dbReference type="EMBL" id="BQKI01000088">
    <property type="protein sequence ID" value="GJN35344.1"/>
    <property type="molecule type" value="Genomic_DNA"/>
</dbReference>
<dbReference type="Proteomes" id="UP001054889">
    <property type="component" value="Unassembled WGS sequence"/>
</dbReference>
<evidence type="ECO:0000313" key="3">
    <source>
        <dbReference type="EMBL" id="GJN35344.1"/>
    </source>
</evidence>
<sequence length="448" mass="51114">MSALSSDFPRASGVTAETATGSPPIRGWSDRRDSTNHARISELENLDKLNGKLNITNIVNVNDPYDAENVHLKNKNGIQKLSLDWYSRGNIQARRKLGESVEESPEVTRTKIGRLLDMEKDLYLLNNLEPPSGIENLRIRGYRGLRLPRWMVKQSGSCDLDDIYMPEQHNPPQFSHLTKLVLENLSNIEYLQGLVDLPGIMVLKLRRMPKLMELLTTRTYLESGEEQMEMQHCFPQLTYFVISDCPKLMVKPYFPPSLQRLTLDRSNEQLLSSCNLFLRHHAHGDEPASSSFKPSHLTELKLKRLIESSLGWDVLRHLTGLQVLEISGCKDLRQLPESMRSLNCLLRLKVTKCGNLCMLPEWLGELRTLESLDIEGTCINEESSMQPCNQVWESMQEKNRGLQKEADKRNLETGARILKDNAIAVHPRKEEETEAETRTTRAITDGSQ</sequence>
<evidence type="ECO:0000259" key="2">
    <source>
        <dbReference type="Pfam" id="PF25019"/>
    </source>
</evidence>
<feature type="domain" description="R13L1/DRL21-like LRR repeat region" evidence="2">
    <location>
        <begin position="40"/>
        <end position="164"/>
    </location>
</feature>
<organism evidence="3 4">
    <name type="scientific">Eleusine coracana subsp. coracana</name>
    <dbReference type="NCBI Taxonomy" id="191504"/>
    <lineage>
        <taxon>Eukaryota</taxon>
        <taxon>Viridiplantae</taxon>
        <taxon>Streptophyta</taxon>
        <taxon>Embryophyta</taxon>
        <taxon>Tracheophyta</taxon>
        <taxon>Spermatophyta</taxon>
        <taxon>Magnoliopsida</taxon>
        <taxon>Liliopsida</taxon>
        <taxon>Poales</taxon>
        <taxon>Poaceae</taxon>
        <taxon>PACMAD clade</taxon>
        <taxon>Chloridoideae</taxon>
        <taxon>Cynodonteae</taxon>
        <taxon>Eleusininae</taxon>
        <taxon>Eleusine</taxon>
    </lineage>
</organism>
<dbReference type="InterPro" id="IPR056789">
    <property type="entry name" value="LRR_R13L1-DRL21"/>
</dbReference>
<reference evidence="3" key="1">
    <citation type="journal article" date="2018" name="DNA Res.">
        <title>Multiple hybrid de novo genome assembly of finger millet, an orphan allotetraploid crop.</title>
        <authorList>
            <person name="Hatakeyama M."/>
            <person name="Aluri S."/>
            <person name="Balachadran M.T."/>
            <person name="Sivarajan S.R."/>
            <person name="Patrignani A."/>
            <person name="Gruter S."/>
            <person name="Poveda L."/>
            <person name="Shimizu-Inatsugi R."/>
            <person name="Baeten J."/>
            <person name="Francoijs K.J."/>
            <person name="Nataraja K.N."/>
            <person name="Reddy Y.A.N."/>
            <person name="Phadnis S."/>
            <person name="Ravikumar R.L."/>
            <person name="Schlapbach R."/>
            <person name="Sreeman S.M."/>
            <person name="Shimizu K.K."/>
        </authorList>
    </citation>
    <scope>NUCLEOTIDE SEQUENCE</scope>
</reference>
<dbReference type="SUPFAM" id="SSF52058">
    <property type="entry name" value="L domain-like"/>
    <property type="match status" value="1"/>
</dbReference>
<protein>
    <recommendedName>
        <fullName evidence="2">R13L1/DRL21-like LRR repeat region domain-containing protein</fullName>
    </recommendedName>
</protein>
<comment type="caution">
    <text evidence="3">The sequence shown here is derived from an EMBL/GenBank/DDBJ whole genome shotgun (WGS) entry which is preliminary data.</text>
</comment>
<dbReference type="PANTHER" id="PTHR47186:SF3">
    <property type="entry name" value="OS09G0267800 PROTEIN"/>
    <property type="match status" value="1"/>
</dbReference>
<evidence type="ECO:0000313" key="4">
    <source>
        <dbReference type="Proteomes" id="UP001054889"/>
    </source>
</evidence>
<dbReference type="Pfam" id="PF25019">
    <property type="entry name" value="LRR_R13L1-DRL21"/>
    <property type="match status" value="1"/>
</dbReference>
<keyword evidence="4" id="KW-1185">Reference proteome</keyword>
<evidence type="ECO:0000256" key="1">
    <source>
        <dbReference type="SAM" id="MobiDB-lite"/>
    </source>
</evidence>
<feature type="compositionally biased region" description="Basic and acidic residues" evidence="1">
    <location>
        <begin position="427"/>
        <end position="439"/>
    </location>
</feature>
<dbReference type="AlphaFoldDB" id="A0AAV5FKK0"/>
<dbReference type="InterPro" id="IPR032675">
    <property type="entry name" value="LRR_dom_sf"/>
</dbReference>
<gene>
    <name evidence="3" type="primary">gb24102</name>
    <name evidence="3" type="ORF">PR202_gb24102</name>
</gene>
<dbReference type="Gene3D" id="3.80.10.10">
    <property type="entry name" value="Ribonuclease Inhibitor"/>
    <property type="match status" value="2"/>
</dbReference>
<accession>A0AAV5FKK0</accession>
<feature type="region of interest" description="Disordered" evidence="1">
    <location>
        <begin position="1"/>
        <end position="33"/>
    </location>
</feature>
<dbReference type="PANTHER" id="PTHR47186">
    <property type="entry name" value="LEUCINE-RICH REPEAT-CONTAINING PROTEIN 57"/>
    <property type="match status" value="1"/>
</dbReference>
<reference evidence="3" key="2">
    <citation type="submission" date="2021-12" db="EMBL/GenBank/DDBJ databases">
        <title>Resequencing data analysis of finger millet.</title>
        <authorList>
            <person name="Hatakeyama M."/>
            <person name="Aluri S."/>
            <person name="Balachadran M.T."/>
            <person name="Sivarajan S.R."/>
            <person name="Poveda L."/>
            <person name="Shimizu-Inatsugi R."/>
            <person name="Schlapbach R."/>
            <person name="Sreeman S.M."/>
            <person name="Shimizu K.K."/>
        </authorList>
    </citation>
    <scope>NUCLEOTIDE SEQUENCE</scope>
</reference>
<name>A0AAV5FKK0_ELECO</name>
<feature type="region of interest" description="Disordered" evidence="1">
    <location>
        <begin position="421"/>
        <end position="448"/>
    </location>
</feature>